<comment type="caution">
    <text evidence="6">The sequence shown here is derived from an EMBL/GenBank/DDBJ whole genome shotgun (WGS) entry which is preliminary data.</text>
</comment>
<dbReference type="Pfam" id="PF08711">
    <property type="entry name" value="Med26"/>
    <property type="match status" value="1"/>
</dbReference>
<feature type="region of interest" description="Disordered" evidence="4">
    <location>
        <begin position="637"/>
        <end position="766"/>
    </location>
</feature>
<feature type="compositionally biased region" description="Acidic residues" evidence="4">
    <location>
        <begin position="45"/>
        <end position="57"/>
    </location>
</feature>
<gene>
    <name evidence="6" type="ORF">EW146_g10137</name>
</gene>
<feature type="domain" description="TFIIS N-terminal" evidence="5">
    <location>
        <begin position="209"/>
        <end position="287"/>
    </location>
</feature>
<dbReference type="AlphaFoldDB" id="A0A4S4L0B1"/>
<feature type="compositionally biased region" description="Polar residues" evidence="4">
    <location>
        <begin position="694"/>
        <end position="706"/>
    </location>
</feature>
<keyword evidence="3" id="KW-0539">Nucleus</keyword>
<evidence type="ECO:0000256" key="2">
    <source>
        <dbReference type="ARBA" id="ARBA00037992"/>
    </source>
</evidence>
<feature type="compositionally biased region" description="Acidic residues" evidence="4">
    <location>
        <begin position="19"/>
        <end position="30"/>
    </location>
</feature>
<dbReference type="Proteomes" id="UP000310158">
    <property type="component" value="Unassembled WGS sequence"/>
</dbReference>
<evidence type="ECO:0000313" key="7">
    <source>
        <dbReference type="Proteomes" id="UP000310158"/>
    </source>
</evidence>
<name>A0A4S4L0B1_9AGAM</name>
<organism evidence="6 7">
    <name type="scientific">Bondarzewia mesenterica</name>
    <dbReference type="NCBI Taxonomy" id="1095465"/>
    <lineage>
        <taxon>Eukaryota</taxon>
        <taxon>Fungi</taxon>
        <taxon>Dikarya</taxon>
        <taxon>Basidiomycota</taxon>
        <taxon>Agaricomycotina</taxon>
        <taxon>Agaricomycetes</taxon>
        <taxon>Russulales</taxon>
        <taxon>Bondarzewiaceae</taxon>
        <taxon>Bondarzewia</taxon>
    </lineage>
</organism>
<evidence type="ECO:0000256" key="3">
    <source>
        <dbReference type="PROSITE-ProRule" id="PRU00649"/>
    </source>
</evidence>
<dbReference type="GO" id="GO:0005634">
    <property type="term" value="C:nucleus"/>
    <property type="evidence" value="ECO:0007669"/>
    <property type="project" value="UniProtKB-SubCell"/>
</dbReference>
<dbReference type="InterPro" id="IPR051037">
    <property type="entry name" value="RNAPII_TF_IWS1"/>
</dbReference>
<dbReference type="Gene3D" id="1.20.930.10">
    <property type="entry name" value="Conserved domain common to transcription factors TFIIS, elongin A, CRSP70"/>
    <property type="match status" value="1"/>
</dbReference>
<accession>A0A4S4L0B1</accession>
<protein>
    <recommendedName>
        <fullName evidence="5">TFIIS N-terminal domain-containing protein</fullName>
    </recommendedName>
</protein>
<dbReference type="PANTHER" id="PTHR46010">
    <property type="entry name" value="PROTEIN IWS1 HOMOLOG"/>
    <property type="match status" value="1"/>
</dbReference>
<proteinExistence type="inferred from homology"/>
<dbReference type="InterPro" id="IPR017923">
    <property type="entry name" value="TFIIS_N"/>
</dbReference>
<comment type="similarity">
    <text evidence="2">Belongs to the IWS1 family.</text>
</comment>
<feature type="region of interest" description="Disordered" evidence="4">
    <location>
        <begin position="360"/>
        <end position="387"/>
    </location>
</feature>
<comment type="subcellular location">
    <subcellularLocation>
        <location evidence="3">Nucleus</location>
    </subcellularLocation>
</comment>
<dbReference type="PROSITE" id="PS51319">
    <property type="entry name" value="TFIIS_N"/>
    <property type="match status" value="1"/>
</dbReference>
<dbReference type="GO" id="GO:0016973">
    <property type="term" value="P:poly(A)+ mRNA export from nucleus"/>
    <property type="evidence" value="ECO:0007669"/>
    <property type="project" value="TreeGrafter"/>
</dbReference>
<feature type="compositionally biased region" description="Basic and acidic residues" evidence="4">
    <location>
        <begin position="364"/>
        <end position="376"/>
    </location>
</feature>
<evidence type="ECO:0000256" key="1">
    <source>
        <dbReference type="ARBA" id="ARBA00037349"/>
    </source>
</evidence>
<feature type="region of interest" description="Disordered" evidence="4">
    <location>
        <begin position="1"/>
        <end position="116"/>
    </location>
</feature>
<feature type="non-terminal residue" evidence="6">
    <location>
        <position position="786"/>
    </location>
</feature>
<dbReference type="InterPro" id="IPR035441">
    <property type="entry name" value="TFIIS/LEDGF_dom_sf"/>
</dbReference>
<dbReference type="OrthoDB" id="21124at2759"/>
<dbReference type="EMBL" id="SGPL01001131">
    <property type="protein sequence ID" value="THH04605.1"/>
    <property type="molecule type" value="Genomic_DNA"/>
</dbReference>
<reference evidence="6 7" key="1">
    <citation type="submission" date="2019-02" db="EMBL/GenBank/DDBJ databases">
        <title>Genome sequencing of the rare red list fungi Bondarzewia mesenterica.</title>
        <authorList>
            <person name="Buettner E."/>
            <person name="Kellner H."/>
        </authorList>
    </citation>
    <scope>NUCLEOTIDE SEQUENCE [LARGE SCALE GENOMIC DNA]</scope>
    <source>
        <strain evidence="6 7">DSM 108281</strain>
    </source>
</reference>
<dbReference type="PANTHER" id="PTHR46010:SF1">
    <property type="entry name" value="PROTEIN IWS1 HOMOLOG"/>
    <property type="match status" value="1"/>
</dbReference>
<sequence>MPDQQKGFAERDIFGSDSELSDAPDVDEEEIVRRPQQPLSPSPAEGEESSGDSAEEYVQERSAVKKKRRTKRRGVGEDGRRPAAPKKRKRKQMPTEQDLDDLPPEQGALWPLTHKSQKMRLDMQIDAILKSKKTSRPKKRKKDEDVLDRFADEEVSRLREAMLSAADDDDKANRDKLPATGKLRLLPQVMEVLRKSGLSQSIADNNLLEGVRRWLEPLPDRSLPALNIQKEFLETLHKLEYIDTNVLKESKLGRVVLFYTKCKRITPDVARIANALVSTWSRPIIKRSASYRDRAIPIAADDLDDGQTHRGERLNAILARAKEGEKSRVRKNAVMIPQRELGMYTVAPRSNTGIMKNSVSVEMDTERRKRNADRMRSLTRKMSQKTSNYEDGEELEWEWKPEQTLLLSRTLDALPAHLLTPFNGPVPPSNLLDKIARGVVQAKGASEWPHSIRATRSKLVELSRQRAKEAAEEKRRDTIEEEDFPYGEVLQQTTNTGPRRLYRQSSMDFMQSAKLEIGDSDPFSRCVPILKTSSPSPSNLFASRVSNCLQRTDRMFPNPTYHHPYAHPSSRPPSPQSHLLFDHSLNPSTPSSTTLRTNLSTRSSKSSLHRTASTLSNSSDVHALPLYDPLAKSIRRTDSYGSLRQPLKRAPSYGVPKKPEPSTVQQRDSLTDPSSDEEEKLRAKTAKKARKQSDLPSSSIKLSTIPDSDAARKSAPRKMAPKSSTVSKAPAQKPAGPQTRPTLHRANLQRNPSILGPELPHPQPNLEPAFMRKQIPVLEPQAGLHA</sequence>
<evidence type="ECO:0000256" key="4">
    <source>
        <dbReference type="SAM" id="MobiDB-lite"/>
    </source>
</evidence>
<feature type="compositionally biased region" description="Basic residues" evidence="4">
    <location>
        <begin position="64"/>
        <end position="73"/>
    </location>
</feature>
<feature type="compositionally biased region" description="Polar residues" evidence="4">
    <location>
        <begin position="662"/>
        <end position="673"/>
    </location>
</feature>
<keyword evidence="7" id="KW-1185">Reference proteome</keyword>
<feature type="region of interest" description="Disordered" evidence="4">
    <location>
        <begin position="559"/>
        <end position="617"/>
    </location>
</feature>
<feature type="compositionally biased region" description="Low complexity" evidence="4">
    <location>
        <begin position="584"/>
        <end position="606"/>
    </location>
</feature>
<feature type="compositionally biased region" description="Basic residues" evidence="4">
    <location>
        <begin position="83"/>
        <end position="92"/>
    </location>
</feature>
<evidence type="ECO:0000313" key="6">
    <source>
        <dbReference type="EMBL" id="THH04605.1"/>
    </source>
</evidence>
<evidence type="ECO:0000259" key="5">
    <source>
        <dbReference type="PROSITE" id="PS51319"/>
    </source>
</evidence>
<comment type="function">
    <text evidence="1">Transcription factor involved in RNA polymerase II transcription regulation. May function in both SPT15/TBP post-recruitment and recruitment steps of transcription.</text>
</comment>